<feature type="region of interest" description="Disordered" evidence="1">
    <location>
        <begin position="91"/>
        <end position="121"/>
    </location>
</feature>
<dbReference type="Proteomes" id="UP001230220">
    <property type="component" value="Unassembled WGS sequence"/>
</dbReference>
<accession>A0ABU0E3X7</accession>
<dbReference type="EMBL" id="JAUSUR010000004">
    <property type="protein sequence ID" value="MDQ0361604.1"/>
    <property type="molecule type" value="Genomic_DNA"/>
</dbReference>
<gene>
    <name evidence="2" type="ORF">J2S15_002354</name>
</gene>
<comment type="caution">
    <text evidence="2">The sequence shown here is derived from an EMBL/GenBank/DDBJ whole genome shotgun (WGS) entry which is preliminary data.</text>
</comment>
<evidence type="ECO:0000313" key="2">
    <source>
        <dbReference type="EMBL" id="MDQ0361604.1"/>
    </source>
</evidence>
<organism evidence="2 3">
    <name type="scientific">Breznakia pachnodae</name>
    <dbReference type="NCBI Taxonomy" id="265178"/>
    <lineage>
        <taxon>Bacteria</taxon>
        <taxon>Bacillati</taxon>
        <taxon>Bacillota</taxon>
        <taxon>Erysipelotrichia</taxon>
        <taxon>Erysipelotrichales</taxon>
        <taxon>Erysipelotrichaceae</taxon>
        <taxon>Breznakia</taxon>
    </lineage>
</organism>
<feature type="compositionally biased region" description="Acidic residues" evidence="1">
    <location>
        <begin position="96"/>
        <end position="113"/>
    </location>
</feature>
<proteinExistence type="predicted"/>
<reference evidence="2 3" key="1">
    <citation type="submission" date="2023-07" db="EMBL/GenBank/DDBJ databases">
        <title>Genomic Encyclopedia of Type Strains, Phase IV (KMG-IV): sequencing the most valuable type-strain genomes for metagenomic binning, comparative biology and taxonomic classification.</title>
        <authorList>
            <person name="Goeker M."/>
        </authorList>
    </citation>
    <scope>NUCLEOTIDE SEQUENCE [LARGE SCALE GENOMIC DNA]</scope>
    <source>
        <strain evidence="2 3">DSM 16784</strain>
    </source>
</reference>
<sequence length="121" mass="13667">MAKNNKSPFPGVLVKKLNPQEKGCIHVSIEKNNGVRMVMDGDVYLPHLYVLFDYLVKTFADEGDNLERVASAFTQATSKYFKTEMKDIMNAFGDDPIPEENEDVEIKDDETESTDTSKLKS</sequence>
<name>A0ABU0E3X7_9FIRM</name>
<keyword evidence="3" id="KW-1185">Reference proteome</keyword>
<protein>
    <submittedName>
        <fullName evidence="2">Uncharacterized protein</fullName>
    </submittedName>
</protein>
<evidence type="ECO:0000256" key="1">
    <source>
        <dbReference type="SAM" id="MobiDB-lite"/>
    </source>
</evidence>
<evidence type="ECO:0000313" key="3">
    <source>
        <dbReference type="Proteomes" id="UP001230220"/>
    </source>
</evidence>
<dbReference type="RefSeq" id="WP_307408471.1">
    <property type="nucleotide sequence ID" value="NZ_JAUSUR010000004.1"/>
</dbReference>